<dbReference type="InterPro" id="IPR049730">
    <property type="entry name" value="SNF2/RAD54-like_C"/>
</dbReference>
<dbReference type="ExpressionAtlas" id="A0A317Y2U5">
    <property type="expression patterns" value="baseline"/>
</dbReference>
<dbReference type="GO" id="GO:0016787">
    <property type="term" value="F:hydrolase activity"/>
    <property type="evidence" value="ECO:0007669"/>
    <property type="project" value="UniProtKB-KW"/>
</dbReference>
<feature type="region of interest" description="Disordered" evidence="11">
    <location>
        <begin position="26"/>
        <end position="59"/>
    </location>
</feature>
<keyword evidence="8" id="KW-0560">Oxidoreductase</keyword>
<dbReference type="Proteomes" id="UP000251960">
    <property type="component" value="Chromosome 1"/>
</dbReference>
<keyword evidence="5" id="KW-0547">Nucleotide-binding</keyword>
<keyword evidence="6" id="KW-0378">Hydrolase</keyword>
<evidence type="ECO:0000259" key="12">
    <source>
        <dbReference type="PROSITE" id="PS51194"/>
    </source>
</evidence>
<evidence type="ECO:0000256" key="4">
    <source>
        <dbReference type="ARBA" id="ARBA00022723"/>
    </source>
</evidence>
<sequence length="319" mass="35300">MTVFGKLLLGSMHIKSYDWLRLGPDPSASTTSSSSSDGESMSVSNLPEAQEATATEEAEDGGADHVLVTVRNNAQLSVVVSRESLPIDYTVKELDWIFEISMLKIHKCSAVASSSSDNESSSISQSSFVSSKIQAAIDILNSIIVMDPLTESYTMESSRSGLGPVKAIVFSQWTGMLDLLELSLNINGIQYRRLDGTMSLNLREKNVKDFNTDPEVRVMIMSLKAGNLGLNMVSACHVILLDLWWNPYAEDQAVDRAHMIWQTRPVTVSRLTVKDNVEDRILALQEEKRTMVNSAFGDDKAGGHATRLTMEDLRYLFRI</sequence>
<dbReference type="PANTHER" id="PTHR45626:SF24">
    <property type="entry name" value="HELICASE-LIKE TRANSCRIPTION FACTOR CHR28-RELATED"/>
    <property type="match status" value="1"/>
</dbReference>
<comment type="similarity">
    <text evidence="2">Belongs to the cysteine dioxygenase family.</text>
</comment>
<organism evidence="13">
    <name type="scientific">Zea mays</name>
    <name type="common">Maize</name>
    <dbReference type="NCBI Taxonomy" id="4577"/>
    <lineage>
        <taxon>Eukaryota</taxon>
        <taxon>Viridiplantae</taxon>
        <taxon>Streptophyta</taxon>
        <taxon>Embryophyta</taxon>
        <taxon>Tracheophyta</taxon>
        <taxon>Spermatophyta</taxon>
        <taxon>Magnoliopsida</taxon>
        <taxon>Liliopsida</taxon>
        <taxon>Poales</taxon>
        <taxon>Poaceae</taxon>
        <taxon>PACMAD clade</taxon>
        <taxon>Panicoideae</taxon>
        <taxon>Andropogonodae</taxon>
        <taxon>Andropogoneae</taxon>
        <taxon>Tripsacinae</taxon>
        <taxon>Zea</taxon>
    </lineage>
</organism>
<dbReference type="SUPFAM" id="SSF52540">
    <property type="entry name" value="P-loop containing nucleoside triphosphate hydrolases"/>
    <property type="match status" value="1"/>
</dbReference>
<keyword evidence="13" id="KW-0347">Helicase</keyword>
<dbReference type="InterPro" id="IPR027417">
    <property type="entry name" value="P-loop_NTPase"/>
</dbReference>
<evidence type="ECO:0000256" key="5">
    <source>
        <dbReference type="ARBA" id="ARBA00022741"/>
    </source>
</evidence>
<dbReference type="GO" id="GO:0046872">
    <property type="term" value="F:metal ion binding"/>
    <property type="evidence" value="ECO:0007669"/>
    <property type="project" value="UniProtKB-KW"/>
</dbReference>
<dbReference type="Pfam" id="PF00271">
    <property type="entry name" value="Helicase_C"/>
    <property type="match status" value="1"/>
</dbReference>
<dbReference type="PANTHER" id="PTHR45626">
    <property type="entry name" value="TRANSCRIPTION TERMINATION FACTOR 2-RELATED"/>
    <property type="match status" value="1"/>
</dbReference>
<name>A0A317Y2U5_MAIZE</name>
<dbReference type="EMBL" id="NCVQ01000001">
    <property type="protein sequence ID" value="PWZ52052.1"/>
    <property type="molecule type" value="Genomic_DNA"/>
</dbReference>
<dbReference type="GO" id="GO:0005524">
    <property type="term" value="F:ATP binding"/>
    <property type="evidence" value="ECO:0007669"/>
    <property type="project" value="UniProtKB-KW"/>
</dbReference>
<dbReference type="AlphaFoldDB" id="A0A317Y2U5"/>
<dbReference type="Pfam" id="PF07847">
    <property type="entry name" value="PCO_ADO"/>
    <property type="match status" value="1"/>
</dbReference>
<feature type="compositionally biased region" description="Low complexity" evidence="11">
    <location>
        <begin position="27"/>
        <end position="53"/>
    </location>
</feature>
<proteinExistence type="inferred from homology"/>
<dbReference type="InterPro" id="IPR012864">
    <property type="entry name" value="PCO/ADO"/>
</dbReference>
<gene>
    <name evidence="13" type="primary">CHR28_0</name>
    <name evidence="13" type="ORF">Zm00014a_037401</name>
</gene>
<accession>A0A317Y2U5</accession>
<dbReference type="GO" id="GO:0017172">
    <property type="term" value="F:cysteine dioxygenase activity"/>
    <property type="evidence" value="ECO:0007669"/>
    <property type="project" value="UniProtKB-EC"/>
</dbReference>
<evidence type="ECO:0000313" key="13">
    <source>
        <dbReference type="EMBL" id="PWZ52052.1"/>
    </source>
</evidence>
<evidence type="ECO:0000256" key="1">
    <source>
        <dbReference type="ARBA" id="ARBA00001954"/>
    </source>
</evidence>
<dbReference type="Gene3D" id="3.40.50.300">
    <property type="entry name" value="P-loop containing nucleotide triphosphate hydrolases"/>
    <property type="match status" value="1"/>
</dbReference>
<dbReference type="InterPro" id="IPR001650">
    <property type="entry name" value="Helicase_C-like"/>
</dbReference>
<comment type="caution">
    <text evidence="13">The sequence shown here is derived from an EMBL/GenBank/DDBJ whole genome shotgun (WGS) entry which is preliminary data.</text>
</comment>
<dbReference type="EC" id="1.13.11.20" evidence="3"/>
<evidence type="ECO:0000256" key="2">
    <source>
        <dbReference type="ARBA" id="ARBA00006622"/>
    </source>
</evidence>
<evidence type="ECO:0000256" key="3">
    <source>
        <dbReference type="ARBA" id="ARBA00013133"/>
    </source>
</evidence>
<dbReference type="PROSITE" id="PS51194">
    <property type="entry name" value="HELICASE_CTER"/>
    <property type="match status" value="1"/>
</dbReference>
<feature type="domain" description="Helicase C-terminal" evidence="12">
    <location>
        <begin position="148"/>
        <end position="314"/>
    </location>
</feature>
<protein>
    <recommendedName>
        <fullName evidence="3">cysteine dioxygenase</fullName>
        <ecNumber evidence="3">1.13.11.20</ecNumber>
    </recommendedName>
</protein>
<keyword evidence="9" id="KW-0408">Iron</keyword>
<evidence type="ECO:0000256" key="6">
    <source>
        <dbReference type="ARBA" id="ARBA00022801"/>
    </source>
</evidence>
<dbReference type="InterPro" id="IPR050628">
    <property type="entry name" value="SNF2_RAD54_helicase_TF"/>
</dbReference>
<evidence type="ECO:0000256" key="11">
    <source>
        <dbReference type="SAM" id="MobiDB-lite"/>
    </source>
</evidence>
<keyword evidence="7" id="KW-0067">ATP-binding</keyword>
<evidence type="ECO:0000256" key="7">
    <source>
        <dbReference type="ARBA" id="ARBA00022840"/>
    </source>
</evidence>
<keyword evidence="4" id="KW-0479">Metal-binding</keyword>
<evidence type="ECO:0000256" key="9">
    <source>
        <dbReference type="ARBA" id="ARBA00023004"/>
    </source>
</evidence>
<dbReference type="SMART" id="SM00490">
    <property type="entry name" value="HELICc"/>
    <property type="match status" value="1"/>
</dbReference>
<evidence type="ECO:0000256" key="10">
    <source>
        <dbReference type="ARBA" id="ARBA00024284"/>
    </source>
</evidence>
<comment type="catalytic activity">
    <reaction evidence="10">
        <text>L-cysteine + O2 = 3-sulfino-L-alanine + H(+)</text>
        <dbReference type="Rhea" id="RHEA:20441"/>
        <dbReference type="ChEBI" id="CHEBI:15378"/>
        <dbReference type="ChEBI" id="CHEBI:15379"/>
        <dbReference type="ChEBI" id="CHEBI:35235"/>
        <dbReference type="ChEBI" id="CHEBI:61085"/>
        <dbReference type="EC" id="1.13.11.20"/>
    </reaction>
    <physiologicalReaction direction="left-to-right" evidence="10">
        <dbReference type="Rhea" id="RHEA:20442"/>
    </physiologicalReaction>
</comment>
<dbReference type="GO" id="GO:0004386">
    <property type="term" value="F:helicase activity"/>
    <property type="evidence" value="ECO:0007669"/>
    <property type="project" value="UniProtKB-KW"/>
</dbReference>
<reference evidence="13" key="1">
    <citation type="journal article" date="2018" name="Nat. Genet.">
        <title>Extensive intraspecific gene order and gene structural variations between Mo17 and other maize genomes.</title>
        <authorList>
            <person name="Sun S."/>
            <person name="Zhou Y."/>
            <person name="Chen J."/>
            <person name="Shi J."/>
            <person name="Zhao H."/>
            <person name="Zhao H."/>
            <person name="Song W."/>
            <person name="Zhang M."/>
            <person name="Cui Y."/>
            <person name="Dong X."/>
            <person name="Liu H."/>
            <person name="Ma X."/>
            <person name="Jiao Y."/>
            <person name="Wang B."/>
            <person name="Wei X."/>
            <person name="Stein J.C."/>
            <person name="Glaubitz J.C."/>
            <person name="Lu F."/>
            <person name="Yu G."/>
            <person name="Liang C."/>
            <person name="Fengler K."/>
            <person name="Li B."/>
            <person name="Rafalski A."/>
            <person name="Schnable P.S."/>
            <person name="Ware D.H."/>
            <person name="Buckler E.S."/>
            <person name="Lai J."/>
        </authorList>
    </citation>
    <scope>NUCLEOTIDE SEQUENCE [LARGE SCALE GENOMIC DNA]</scope>
    <source>
        <tissue evidence="13">Seedling</tissue>
    </source>
</reference>
<dbReference type="CDD" id="cd18793">
    <property type="entry name" value="SF2_C_SNF"/>
    <property type="match status" value="1"/>
</dbReference>
<comment type="cofactor">
    <cofactor evidence="1">
        <name>Fe(2+)</name>
        <dbReference type="ChEBI" id="CHEBI:29033"/>
    </cofactor>
</comment>
<evidence type="ECO:0000256" key="8">
    <source>
        <dbReference type="ARBA" id="ARBA00023002"/>
    </source>
</evidence>